<feature type="domain" description="FecR protein" evidence="2">
    <location>
        <begin position="192"/>
        <end position="287"/>
    </location>
</feature>
<evidence type="ECO:0000259" key="3">
    <source>
        <dbReference type="Pfam" id="PF16344"/>
    </source>
</evidence>
<dbReference type="InterPro" id="IPR012373">
    <property type="entry name" value="Ferrdict_sens_TM"/>
</dbReference>
<name>A0ABP7P2C9_9SPHI</name>
<dbReference type="PANTHER" id="PTHR30273">
    <property type="entry name" value="PERIPLASMIC SIGNAL SENSOR AND SIGMA FACTOR ACTIVATOR FECR-RELATED"/>
    <property type="match status" value="1"/>
</dbReference>
<evidence type="ECO:0000313" key="4">
    <source>
        <dbReference type="EMBL" id="GAA3958536.1"/>
    </source>
</evidence>
<dbReference type="InterPro" id="IPR032508">
    <property type="entry name" value="FecR_C"/>
</dbReference>
<evidence type="ECO:0000256" key="1">
    <source>
        <dbReference type="SAM" id="Phobius"/>
    </source>
</evidence>
<dbReference type="Proteomes" id="UP001500742">
    <property type="component" value="Unassembled WGS sequence"/>
</dbReference>
<keyword evidence="1" id="KW-1133">Transmembrane helix</keyword>
<keyword evidence="5" id="KW-1185">Reference proteome</keyword>
<dbReference type="EMBL" id="BAAAZC010000003">
    <property type="protein sequence ID" value="GAA3958536.1"/>
    <property type="molecule type" value="Genomic_DNA"/>
</dbReference>
<gene>
    <name evidence="4" type="ORF">GCM10022210_02400</name>
</gene>
<dbReference type="RefSeq" id="WP_259096002.1">
    <property type="nucleotide sequence ID" value="NZ_BAAAZC010000003.1"/>
</dbReference>
<reference evidence="5" key="1">
    <citation type="journal article" date="2019" name="Int. J. Syst. Evol. Microbiol.">
        <title>The Global Catalogue of Microorganisms (GCM) 10K type strain sequencing project: providing services to taxonomists for standard genome sequencing and annotation.</title>
        <authorList>
            <consortium name="The Broad Institute Genomics Platform"/>
            <consortium name="The Broad Institute Genome Sequencing Center for Infectious Disease"/>
            <person name="Wu L."/>
            <person name="Ma J."/>
        </authorList>
    </citation>
    <scope>NUCLEOTIDE SEQUENCE [LARGE SCALE GENOMIC DNA]</scope>
    <source>
        <strain evidence="5">JCM 16601</strain>
    </source>
</reference>
<feature type="transmembrane region" description="Helical" evidence="1">
    <location>
        <begin position="93"/>
        <end position="112"/>
    </location>
</feature>
<proteinExistence type="predicted"/>
<dbReference type="Gene3D" id="3.55.50.30">
    <property type="match status" value="1"/>
</dbReference>
<feature type="domain" description="Protein FecR C-terminal" evidence="3">
    <location>
        <begin position="328"/>
        <end position="394"/>
    </location>
</feature>
<dbReference type="Gene3D" id="2.60.120.1440">
    <property type="match status" value="1"/>
</dbReference>
<dbReference type="Pfam" id="PF04773">
    <property type="entry name" value="FecR"/>
    <property type="match status" value="1"/>
</dbReference>
<evidence type="ECO:0000313" key="5">
    <source>
        <dbReference type="Proteomes" id="UP001500742"/>
    </source>
</evidence>
<dbReference type="PANTHER" id="PTHR30273:SF2">
    <property type="entry name" value="PROTEIN FECR"/>
    <property type="match status" value="1"/>
</dbReference>
<evidence type="ECO:0000259" key="2">
    <source>
        <dbReference type="Pfam" id="PF04773"/>
    </source>
</evidence>
<organism evidence="4 5">
    <name type="scientific">Mucilaginibacter dorajii</name>
    <dbReference type="NCBI Taxonomy" id="692994"/>
    <lineage>
        <taxon>Bacteria</taxon>
        <taxon>Pseudomonadati</taxon>
        <taxon>Bacteroidota</taxon>
        <taxon>Sphingobacteriia</taxon>
        <taxon>Sphingobacteriales</taxon>
        <taxon>Sphingobacteriaceae</taxon>
        <taxon>Mucilaginibacter</taxon>
    </lineage>
</organism>
<dbReference type="Pfam" id="PF16344">
    <property type="entry name" value="FecR_C"/>
    <property type="match status" value="1"/>
</dbReference>
<protein>
    <submittedName>
        <fullName evidence="4">DUF4974 domain-containing protein</fullName>
    </submittedName>
</protein>
<accession>A0ABP7P2C9</accession>
<dbReference type="InterPro" id="IPR006860">
    <property type="entry name" value="FecR"/>
</dbReference>
<sequence>MENSKIDALLRISDLVSSYLKGNLSEAESAELFSWVEASEANSALFDKLLSEKELESLHNQYASFDTESALVSIKARLQPVEIKVRKLNITKLLSVAASVILCLAIAIPAYLHYTHPKQQVAVVQKNIQIIPGGNKAILTLANGKQVVLNGAANGNIASQANISVKKLADGLVAYNDGPNANDQQSVTTYNTMSTPRGGQYHVILADGTNVWLNAASSIKFPVAFNGNERRVQITGEAYFEVAHDKTKPFRVESNGQTVEVLGTHFNVNAYADENEVKTTLLEGSVKVTAGDKSYLLKPGEQSQLKNGVVNITDGDTDEATAWKNGIFHFNDASIESVMRQLSRWYNVDVKYEGKIKERTFSGEISMNVNASQILDAMSFKKIHYSIEGKTIIVRP</sequence>
<keyword evidence="1" id="KW-0472">Membrane</keyword>
<keyword evidence="1" id="KW-0812">Transmembrane</keyword>
<comment type="caution">
    <text evidence="4">The sequence shown here is derived from an EMBL/GenBank/DDBJ whole genome shotgun (WGS) entry which is preliminary data.</text>
</comment>